<dbReference type="Proteomes" id="UP000033848">
    <property type="component" value="Unassembled WGS sequence"/>
</dbReference>
<sequence>MIESIWEHKGHQVRSVWVPLNSYDGISPIAQVYGVCFTKEGKVLVIKNEAWNLPGGKPEKGEIPEETLIREVYEEATVKISNLHLLGAFDVSFPNNPNKENGEHYYQLRYFALVDDIE</sequence>
<dbReference type="PROSITE" id="PS00893">
    <property type="entry name" value="NUDIX_BOX"/>
    <property type="match status" value="1"/>
</dbReference>
<dbReference type="InterPro" id="IPR015797">
    <property type="entry name" value="NUDIX_hydrolase-like_dom_sf"/>
</dbReference>
<dbReference type="InterPro" id="IPR020476">
    <property type="entry name" value="Nudix_hydrolase"/>
</dbReference>
<dbReference type="PANTHER" id="PTHR43736">
    <property type="entry name" value="ADP-RIBOSE PYROPHOSPHATASE"/>
    <property type="match status" value="1"/>
</dbReference>
<accession>A0A0G1AX63</accession>
<evidence type="ECO:0000256" key="1">
    <source>
        <dbReference type="ARBA" id="ARBA00022801"/>
    </source>
</evidence>
<dbReference type="AlphaFoldDB" id="A0A0G1AX63"/>
<evidence type="ECO:0000313" key="4">
    <source>
        <dbReference type="EMBL" id="KKS65715.1"/>
    </source>
</evidence>
<feature type="domain" description="Nudix hydrolase" evidence="3">
    <location>
        <begin position="27"/>
        <end position="118"/>
    </location>
</feature>
<dbReference type="Pfam" id="PF00293">
    <property type="entry name" value="NUDIX"/>
    <property type="match status" value="1"/>
</dbReference>
<evidence type="ECO:0000259" key="3">
    <source>
        <dbReference type="PROSITE" id="PS51462"/>
    </source>
</evidence>
<dbReference type="GO" id="GO:0016787">
    <property type="term" value="F:hydrolase activity"/>
    <property type="evidence" value="ECO:0007669"/>
    <property type="project" value="UniProtKB-KW"/>
</dbReference>
<dbReference type="PRINTS" id="PR00502">
    <property type="entry name" value="NUDIXFAMILY"/>
</dbReference>
<gene>
    <name evidence="4" type="ORF">UV35_C0034G0001</name>
</gene>
<dbReference type="Gene3D" id="3.90.79.10">
    <property type="entry name" value="Nucleoside Triphosphate Pyrophosphohydrolase"/>
    <property type="match status" value="1"/>
</dbReference>
<dbReference type="PROSITE" id="PS51462">
    <property type="entry name" value="NUDIX"/>
    <property type="match status" value="1"/>
</dbReference>
<dbReference type="InterPro" id="IPR000086">
    <property type="entry name" value="NUDIX_hydrolase_dom"/>
</dbReference>
<protein>
    <submittedName>
        <fullName evidence="4">MutT-related protein</fullName>
    </submittedName>
</protein>
<proteinExistence type="inferred from homology"/>
<comment type="similarity">
    <text evidence="2">Belongs to the Nudix hydrolase family.</text>
</comment>
<reference evidence="4 5" key="1">
    <citation type="journal article" date="2015" name="Nature">
        <title>rRNA introns, odd ribosomes, and small enigmatic genomes across a large radiation of phyla.</title>
        <authorList>
            <person name="Brown C.T."/>
            <person name="Hug L.A."/>
            <person name="Thomas B.C."/>
            <person name="Sharon I."/>
            <person name="Castelle C.J."/>
            <person name="Singh A."/>
            <person name="Wilkins M.J."/>
            <person name="Williams K.H."/>
            <person name="Banfield J.F."/>
        </authorList>
    </citation>
    <scope>NUCLEOTIDE SEQUENCE [LARGE SCALE GENOMIC DNA]</scope>
</reference>
<comment type="caution">
    <text evidence="4">The sequence shown here is derived from an EMBL/GenBank/DDBJ whole genome shotgun (WGS) entry which is preliminary data.</text>
</comment>
<name>A0A0G1AX63_UNCKA</name>
<keyword evidence="1 2" id="KW-0378">Hydrolase</keyword>
<dbReference type="EMBL" id="LCED01000034">
    <property type="protein sequence ID" value="KKS65715.1"/>
    <property type="molecule type" value="Genomic_DNA"/>
</dbReference>
<organism evidence="4 5">
    <name type="scientific">candidate division WWE3 bacterium GW2011_GWB1_42_6</name>
    <dbReference type="NCBI Taxonomy" id="1619115"/>
    <lineage>
        <taxon>Bacteria</taxon>
        <taxon>Katanobacteria</taxon>
    </lineage>
</organism>
<dbReference type="CDD" id="cd02883">
    <property type="entry name" value="NUDIX_Hydrolase"/>
    <property type="match status" value="1"/>
</dbReference>
<dbReference type="InterPro" id="IPR020084">
    <property type="entry name" value="NUDIX_hydrolase_CS"/>
</dbReference>
<evidence type="ECO:0000313" key="5">
    <source>
        <dbReference type="Proteomes" id="UP000033848"/>
    </source>
</evidence>
<evidence type="ECO:0000256" key="2">
    <source>
        <dbReference type="RuleBase" id="RU003476"/>
    </source>
</evidence>
<dbReference type="SUPFAM" id="SSF55811">
    <property type="entry name" value="Nudix"/>
    <property type="match status" value="1"/>
</dbReference>
<dbReference type="PANTHER" id="PTHR43736:SF1">
    <property type="entry name" value="DIHYDRONEOPTERIN TRIPHOSPHATE DIPHOSPHATASE"/>
    <property type="match status" value="1"/>
</dbReference>